<dbReference type="PANTHER" id="PTHR32114:SF2">
    <property type="entry name" value="ABC TRANSPORTER ABCH.3"/>
    <property type="match status" value="1"/>
</dbReference>
<dbReference type="KEGG" id="dsh:Dshi_3986"/>
<dbReference type="InterPro" id="IPR027417">
    <property type="entry name" value="P-loop_NTPase"/>
</dbReference>
<gene>
    <name evidence="3" type="ordered locus">Dshi_3986</name>
</gene>
<dbReference type="HOGENOM" id="CLU_029252_0_0_5"/>
<feature type="coiled-coil region" evidence="1">
    <location>
        <begin position="434"/>
        <end position="481"/>
    </location>
</feature>
<dbReference type="Gene3D" id="3.40.50.300">
    <property type="entry name" value="P-loop containing nucleotide triphosphate hydrolases"/>
    <property type="match status" value="1"/>
</dbReference>
<organism evidence="3 4">
    <name type="scientific">Dinoroseobacter shibae (strain DSM 16493 / NCIMB 14021 / DFL 12)</name>
    <dbReference type="NCBI Taxonomy" id="398580"/>
    <lineage>
        <taxon>Bacteria</taxon>
        <taxon>Pseudomonadati</taxon>
        <taxon>Pseudomonadota</taxon>
        <taxon>Alphaproteobacteria</taxon>
        <taxon>Rhodobacterales</taxon>
        <taxon>Roseobacteraceae</taxon>
        <taxon>Dinoroseobacter</taxon>
    </lineage>
</organism>
<feature type="coiled-coil region" evidence="1">
    <location>
        <begin position="231"/>
        <end position="291"/>
    </location>
</feature>
<evidence type="ECO:0000313" key="3">
    <source>
        <dbReference type="EMBL" id="ABV95714.1"/>
    </source>
</evidence>
<dbReference type="RefSeq" id="WP_012187335.1">
    <property type="nucleotide sequence ID" value="NC_009957.1"/>
</dbReference>
<dbReference type="Proteomes" id="UP000006833">
    <property type="component" value="Plasmid pDSHI03"/>
</dbReference>
<dbReference type="SUPFAM" id="SSF52540">
    <property type="entry name" value="P-loop containing nucleoside triphosphate hydrolases"/>
    <property type="match status" value="1"/>
</dbReference>
<dbReference type="OrthoDB" id="8107482at2"/>
<dbReference type="AlphaFoldDB" id="A8LU06"/>
<dbReference type="Pfam" id="PF13476">
    <property type="entry name" value="AAA_23"/>
    <property type="match status" value="1"/>
</dbReference>
<dbReference type="PANTHER" id="PTHR32114">
    <property type="entry name" value="ABC TRANSPORTER ABCH.3"/>
    <property type="match status" value="1"/>
</dbReference>
<feature type="domain" description="Rad50/SbcC-type AAA" evidence="2">
    <location>
        <begin position="27"/>
        <end position="291"/>
    </location>
</feature>
<name>A8LU06_DINSH</name>
<evidence type="ECO:0000256" key="1">
    <source>
        <dbReference type="SAM" id="Coils"/>
    </source>
</evidence>
<evidence type="ECO:0000313" key="4">
    <source>
        <dbReference type="Proteomes" id="UP000006833"/>
    </source>
</evidence>
<keyword evidence="4" id="KW-1185">Reference proteome</keyword>
<evidence type="ECO:0000259" key="2">
    <source>
        <dbReference type="Pfam" id="PF13476"/>
    </source>
</evidence>
<accession>A8LU06</accession>
<protein>
    <recommendedName>
        <fullName evidence="2">Rad50/SbcC-type AAA domain-containing protein</fullName>
    </recommendedName>
</protein>
<keyword evidence="1" id="KW-0175">Coiled coil</keyword>
<dbReference type="InterPro" id="IPR038729">
    <property type="entry name" value="Rad50/SbcC_AAA"/>
</dbReference>
<dbReference type="EMBL" id="CP000833">
    <property type="protein sequence ID" value="ABV95714.1"/>
    <property type="molecule type" value="Genomic_DNA"/>
</dbReference>
<proteinExistence type="predicted"/>
<dbReference type="GO" id="GO:0016887">
    <property type="term" value="F:ATP hydrolysis activity"/>
    <property type="evidence" value="ECO:0007669"/>
    <property type="project" value="InterPro"/>
</dbReference>
<keyword evidence="3" id="KW-0614">Plasmid</keyword>
<geneLocation type="plasmid" evidence="3 4">
    <name>pDSHI03</name>
</geneLocation>
<reference evidence="4" key="1">
    <citation type="journal article" date="2010" name="ISME J.">
        <title>The complete genome sequence of the algal symbiont Dinoroseobacter shibae: a hitchhiker's guide to life in the sea.</title>
        <authorList>
            <person name="Wagner-Dobler I."/>
            <person name="Ballhausen B."/>
            <person name="Berger M."/>
            <person name="Brinkhoff T."/>
            <person name="Buchholz I."/>
            <person name="Bunk B."/>
            <person name="Cypionka H."/>
            <person name="Daniel R."/>
            <person name="Drepper T."/>
            <person name="Gerdts G."/>
            <person name="Hahnke S."/>
            <person name="Han C."/>
            <person name="Jahn D."/>
            <person name="Kalhoefer D."/>
            <person name="Kiss H."/>
            <person name="Klenk H.P."/>
            <person name="Kyrpides N."/>
            <person name="Liebl W."/>
            <person name="Liesegang H."/>
            <person name="Meincke L."/>
            <person name="Pati A."/>
            <person name="Petersen J."/>
            <person name="Piekarski T."/>
            <person name="Pommerenke C."/>
            <person name="Pradella S."/>
            <person name="Pukall R."/>
            <person name="Rabus R."/>
            <person name="Stackebrandt E."/>
            <person name="Thole S."/>
            <person name="Thompson L."/>
            <person name="Tielen P."/>
            <person name="Tomasch J."/>
            <person name="von Jan M."/>
            <person name="Wanphrut N."/>
            <person name="Wichels A."/>
            <person name="Zech H."/>
            <person name="Simon M."/>
        </authorList>
    </citation>
    <scope>NUCLEOTIDE SEQUENCE [LARGE SCALE GENOMIC DNA]</scope>
    <source>
        <strain evidence="4">DSM 16493 / NCIMB 14021 / DFL 12</strain>
        <plasmid evidence="4">Plasmid pDSHI03</plasmid>
    </source>
</reference>
<sequence length="634" mass="71615">MTDFDHSFLRLDRLRVMARGKPVYDQEFHAGVNIIRGENSVGKSTIADFIFFILGGEFKEWKPATARVEEVQAQISTPRGKLSLRREKVEGRPPVWVYFGDIEAGGEHGIEGWEKYPIYRGQSNLSFTEVLFRSMLLPEAQSDGASNITSHQLMRLLYSDQRTPAPRLFRFESFDKATIRTAVGDLICGIRGFGLFEVELSIRELESKFAAVDSKWSALLNSFPDQIGVTVSAIESEIDGLENKKRKLTAEIEGVDDAVSSDQNASFFKDRKQAIAKLQALRQSLATTSRKVESSKLEQMELKRFIDHLTQSLLILESAERTAQVLGSIEFSHCPSCLQTLSSKVDDDTCHLCGQEIDQEVSASRYNYIRVDIELQIKESRQLLAQELQGFSDAKRHYGKLQGNYEQLTAEFALKFEMSNSPREAFLAERYSAIGRIDKELEQLRRSIQRATELDELSAEKERLNADLTRAKDQRTALQKAATRRRSSALRLVSSKAAAILRMDDSGAQEEFKVADHVDLSFEDDAILLDGLANFSESSNVFLKNAAILGLHLAACADKDFFHPRFALFDNIEDKGMTPSRSHRFQELIVKLTTETPLPNQVIFTTSMMNPELELDDYIIGPHYTEDNKTLDFG</sequence>
<dbReference type="GO" id="GO:0006302">
    <property type="term" value="P:double-strand break repair"/>
    <property type="evidence" value="ECO:0007669"/>
    <property type="project" value="InterPro"/>
</dbReference>